<dbReference type="Proteomes" id="UP000663879">
    <property type="component" value="Unassembled WGS sequence"/>
</dbReference>
<dbReference type="InterPro" id="IPR042241">
    <property type="entry name" value="GCP_C_sf"/>
</dbReference>
<organism evidence="1 2">
    <name type="scientific">Brachionus calyciflorus</name>
    <dbReference type="NCBI Taxonomy" id="104777"/>
    <lineage>
        <taxon>Eukaryota</taxon>
        <taxon>Metazoa</taxon>
        <taxon>Spiralia</taxon>
        <taxon>Gnathifera</taxon>
        <taxon>Rotifera</taxon>
        <taxon>Eurotatoria</taxon>
        <taxon>Monogononta</taxon>
        <taxon>Pseudotrocha</taxon>
        <taxon>Ploima</taxon>
        <taxon>Brachionidae</taxon>
        <taxon>Brachionus</taxon>
    </lineage>
</organism>
<comment type="caution">
    <text evidence="1">The sequence shown here is derived from an EMBL/GenBank/DDBJ whole genome shotgun (WGS) entry which is preliminary data.</text>
</comment>
<feature type="non-terminal residue" evidence="1">
    <location>
        <position position="1"/>
    </location>
</feature>
<dbReference type="EMBL" id="CAJNOC010000330">
    <property type="protein sequence ID" value="CAF0746103.1"/>
    <property type="molecule type" value="Genomic_DNA"/>
</dbReference>
<accession>A0A813P7C1</accession>
<name>A0A813P7C1_9BILA</name>
<protein>
    <submittedName>
        <fullName evidence="1">Uncharacterized protein</fullName>
    </submittedName>
</protein>
<gene>
    <name evidence="1" type="ORF">OXX778_LOCUS3657</name>
</gene>
<reference evidence="1" key="1">
    <citation type="submission" date="2021-02" db="EMBL/GenBank/DDBJ databases">
        <authorList>
            <person name="Nowell W R."/>
        </authorList>
    </citation>
    <scope>NUCLEOTIDE SEQUENCE</scope>
    <source>
        <strain evidence="1">Ploen Becks lab</strain>
    </source>
</reference>
<dbReference type="Gene3D" id="1.20.120.1900">
    <property type="entry name" value="Gamma-tubulin complex, C-terminal domain"/>
    <property type="match status" value="1"/>
</dbReference>
<dbReference type="AlphaFoldDB" id="A0A813P7C1"/>
<evidence type="ECO:0000313" key="1">
    <source>
        <dbReference type="EMBL" id="CAF0746103.1"/>
    </source>
</evidence>
<proteinExistence type="predicted"/>
<evidence type="ECO:0000313" key="2">
    <source>
        <dbReference type="Proteomes" id="UP000663879"/>
    </source>
</evidence>
<sequence length="45" mass="5341">LFQRQTSTLYQALRGLEKRQLGSHLEQFLTRINFNNYLAEHNGFS</sequence>
<keyword evidence="2" id="KW-1185">Reference proteome</keyword>